<keyword evidence="4" id="KW-1185">Reference proteome</keyword>
<evidence type="ECO:0000313" key="4">
    <source>
        <dbReference type="Proteomes" id="UP000190328"/>
    </source>
</evidence>
<dbReference type="OrthoDB" id="9802525at2"/>
<dbReference type="PANTHER" id="PTHR45947:SF3">
    <property type="entry name" value="SULFOQUINOVOSYL TRANSFERASE SQD2"/>
    <property type="match status" value="1"/>
</dbReference>
<sequence length="412" mass="47270">MKIGMFTETYLPQVNGVVTSIRTLKEELEKLGHHVYVFTTTNPNANPEDDVDIVRLPSIPFVNYEDRRIIIRGLHDATKLARELDLDLIHTHTEFGAGILGKMVAKKMKIPVVHTFHTMYEDYLIYIANGKLIKRPAVKRYCKWVLDDMDGIICPSERMRRWLKDMDLLPYMRNIPTGIHVENFLRDDITEEDIKNLRQSLGVKEEERMFLSLSRVSFEKNIQTLINGFQKIHEKLPKTKMVVVGEGPYRETLMSLAEELGLSESVVFTGEVPNENVSVYYKAADYFCSASTSESQGLTYAEAVASGTKVIAQGNAYLDELLNDDSLGVTFLGDEKFAPVALEYIEKNIPTNWEILENKLYEISAENFGQSVYEFYLDILVNYSKEIREKERISTLQKIKAKIPIPKRYEEG</sequence>
<gene>
    <name evidence="3" type="ORF">SAMN02745116_00499</name>
</gene>
<evidence type="ECO:0000259" key="1">
    <source>
        <dbReference type="Pfam" id="PF00534"/>
    </source>
</evidence>
<evidence type="ECO:0000259" key="2">
    <source>
        <dbReference type="Pfam" id="PF13439"/>
    </source>
</evidence>
<protein>
    <submittedName>
        <fullName evidence="3">1,2-diacylglycerol 3-alpha-glucosyltransferase</fullName>
    </submittedName>
</protein>
<dbReference type="SUPFAM" id="SSF53756">
    <property type="entry name" value="UDP-Glycosyltransferase/glycogen phosphorylase"/>
    <property type="match status" value="1"/>
</dbReference>
<evidence type="ECO:0000313" key="3">
    <source>
        <dbReference type="EMBL" id="SJZ48758.1"/>
    </source>
</evidence>
<dbReference type="InterPro" id="IPR028098">
    <property type="entry name" value="Glyco_trans_4-like_N"/>
</dbReference>
<feature type="domain" description="Glycosyltransferase subfamily 4-like N-terminal" evidence="2">
    <location>
        <begin position="14"/>
        <end position="182"/>
    </location>
</feature>
<dbReference type="PANTHER" id="PTHR45947">
    <property type="entry name" value="SULFOQUINOVOSYL TRANSFERASE SQD2"/>
    <property type="match status" value="1"/>
</dbReference>
<reference evidence="3 4" key="1">
    <citation type="submission" date="2017-02" db="EMBL/GenBank/DDBJ databases">
        <authorList>
            <person name="Peterson S.W."/>
        </authorList>
    </citation>
    <scope>NUCLEOTIDE SEQUENCE [LARGE SCALE GENOMIC DNA]</scope>
    <source>
        <strain evidence="3 4">ATCC BAA-1030</strain>
    </source>
</reference>
<feature type="domain" description="Glycosyl transferase family 1" evidence="1">
    <location>
        <begin position="194"/>
        <end position="328"/>
    </location>
</feature>
<dbReference type="Pfam" id="PF00534">
    <property type="entry name" value="Glycos_transf_1"/>
    <property type="match status" value="1"/>
</dbReference>
<accession>A0A1T4L2D7</accession>
<organism evidence="3 4">
    <name type="scientific">Pilibacter termitis</name>
    <dbReference type="NCBI Taxonomy" id="263852"/>
    <lineage>
        <taxon>Bacteria</taxon>
        <taxon>Bacillati</taxon>
        <taxon>Bacillota</taxon>
        <taxon>Bacilli</taxon>
        <taxon>Lactobacillales</taxon>
        <taxon>Enterococcaceae</taxon>
        <taxon>Pilibacter</taxon>
    </lineage>
</organism>
<dbReference type="STRING" id="263852.SAMN02745116_00499"/>
<keyword evidence="3" id="KW-0808">Transferase</keyword>
<dbReference type="CDD" id="cd03817">
    <property type="entry name" value="GT4_UGDG-like"/>
    <property type="match status" value="1"/>
</dbReference>
<dbReference type="Pfam" id="PF13439">
    <property type="entry name" value="Glyco_transf_4"/>
    <property type="match status" value="1"/>
</dbReference>
<dbReference type="RefSeq" id="WP_078806462.1">
    <property type="nucleotide sequence ID" value="NZ_FUXI01000004.1"/>
</dbReference>
<dbReference type="AlphaFoldDB" id="A0A1T4L2D7"/>
<proteinExistence type="predicted"/>
<dbReference type="GO" id="GO:0016758">
    <property type="term" value="F:hexosyltransferase activity"/>
    <property type="evidence" value="ECO:0007669"/>
    <property type="project" value="TreeGrafter"/>
</dbReference>
<dbReference type="Gene3D" id="3.40.50.2000">
    <property type="entry name" value="Glycogen Phosphorylase B"/>
    <property type="match status" value="2"/>
</dbReference>
<dbReference type="InterPro" id="IPR050194">
    <property type="entry name" value="Glycosyltransferase_grp1"/>
</dbReference>
<dbReference type="EMBL" id="FUXI01000004">
    <property type="protein sequence ID" value="SJZ48758.1"/>
    <property type="molecule type" value="Genomic_DNA"/>
</dbReference>
<dbReference type="Proteomes" id="UP000190328">
    <property type="component" value="Unassembled WGS sequence"/>
</dbReference>
<name>A0A1T4L2D7_9ENTE</name>
<dbReference type="InterPro" id="IPR001296">
    <property type="entry name" value="Glyco_trans_1"/>
</dbReference>